<evidence type="ECO:0000313" key="2">
    <source>
        <dbReference type="EMBL" id="KAF2452023.1"/>
    </source>
</evidence>
<comment type="caution">
    <text evidence="2">The sequence shown here is derived from an EMBL/GenBank/DDBJ whole genome shotgun (WGS) entry which is preliminary data.</text>
</comment>
<keyword evidence="3" id="KW-1185">Reference proteome</keyword>
<dbReference type="CDD" id="cd18186">
    <property type="entry name" value="BTB_POZ_ZBTB_KLHL-like"/>
    <property type="match status" value="1"/>
</dbReference>
<feature type="compositionally biased region" description="Basic and acidic residues" evidence="1">
    <location>
        <begin position="125"/>
        <end position="134"/>
    </location>
</feature>
<sequence length="360" mass="40006">MPTPVQPPAHAGWGVPPSALVPSTSSQQPRTMEPPRIKPEPYTPPKNEWPASMSAGVKSPVASQKKRVFENYSSGGGFSVPPQQTASGRFISPINPRPLTTGTPLRSSLQLGQPGTGSEPPQADKGQRTGERSAHSQMLDFGTKVVTIRVGGEPDHKDFTVHEDGRKRSPYLMDPRNQKPAFISLPDARPEDFNVYVQWLYTGRLHTKTIHFDHGVEWVMLTNVYLLGHKLADVDFQDRVMDSMLDWLKDAGHNIDCLAVVFDNVTQIFNETKISGKNNPLRRLVSDIVSAKLSNTTIQSMALDRQSEQLPPAFLLDIVSKLSTKLVAGHLSFLSLTKSPELRENCHYHCHKNGECYRNK</sequence>
<gene>
    <name evidence="2" type="ORF">P171DRAFT_479036</name>
</gene>
<dbReference type="OrthoDB" id="1022638at2759"/>
<proteinExistence type="predicted"/>
<protein>
    <recommendedName>
        <fullName evidence="4">BTB domain-containing protein</fullName>
    </recommendedName>
</protein>
<accession>A0A9P4PZ79</accession>
<dbReference type="Proteomes" id="UP000799764">
    <property type="component" value="Unassembled WGS sequence"/>
</dbReference>
<name>A0A9P4PZ79_9PLEO</name>
<reference evidence="2" key="1">
    <citation type="journal article" date="2020" name="Stud. Mycol.">
        <title>101 Dothideomycetes genomes: a test case for predicting lifestyles and emergence of pathogens.</title>
        <authorList>
            <person name="Haridas S."/>
            <person name="Albert R."/>
            <person name="Binder M."/>
            <person name="Bloem J."/>
            <person name="Labutti K."/>
            <person name="Salamov A."/>
            <person name="Andreopoulos B."/>
            <person name="Baker S."/>
            <person name="Barry K."/>
            <person name="Bills G."/>
            <person name="Bluhm B."/>
            <person name="Cannon C."/>
            <person name="Castanera R."/>
            <person name="Culley D."/>
            <person name="Daum C."/>
            <person name="Ezra D."/>
            <person name="Gonzalez J."/>
            <person name="Henrissat B."/>
            <person name="Kuo A."/>
            <person name="Liang C."/>
            <person name="Lipzen A."/>
            <person name="Lutzoni F."/>
            <person name="Magnuson J."/>
            <person name="Mondo S."/>
            <person name="Nolan M."/>
            <person name="Ohm R."/>
            <person name="Pangilinan J."/>
            <person name="Park H.-J."/>
            <person name="Ramirez L."/>
            <person name="Alfaro M."/>
            <person name="Sun H."/>
            <person name="Tritt A."/>
            <person name="Yoshinaga Y."/>
            <person name="Zwiers L.-H."/>
            <person name="Turgeon B."/>
            <person name="Goodwin S."/>
            <person name="Spatafora J."/>
            <person name="Crous P."/>
            <person name="Grigoriev I."/>
        </authorList>
    </citation>
    <scope>NUCLEOTIDE SEQUENCE</scope>
    <source>
        <strain evidence="2">CBS 690.94</strain>
    </source>
</reference>
<feature type="compositionally biased region" description="Polar residues" evidence="1">
    <location>
        <begin position="21"/>
        <end position="30"/>
    </location>
</feature>
<feature type="region of interest" description="Disordered" evidence="1">
    <location>
        <begin position="1"/>
        <end position="138"/>
    </location>
</feature>
<dbReference type="EMBL" id="MU001492">
    <property type="protein sequence ID" value="KAF2452023.1"/>
    <property type="molecule type" value="Genomic_DNA"/>
</dbReference>
<feature type="compositionally biased region" description="Polar residues" evidence="1">
    <location>
        <begin position="98"/>
        <end position="113"/>
    </location>
</feature>
<feature type="region of interest" description="Disordered" evidence="1">
    <location>
        <begin position="156"/>
        <end position="175"/>
    </location>
</feature>
<evidence type="ECO:0000256" key="1">
    <source>
        <dbReference type="SAM" id="MobiDB-lite"/>
    </source>
</evidence>
<dbReference type="AlphaFoldDB" id="A0A9P4PZ79"/>
<organism evidence="2 3">
    <name type="scientific">Karstenula rhodostoma CBS 690.94</name>
    <dbReference type="NCBI Taxonomy" id="1392251"/>
    <lineage>
        <taxon>Eukaryota</taxon>
        <taxon>Fungi</taxon>
        <taxon>Dikarya</taxon>
        <taxon>Ascomycota</taxon>
        <taxon>Pezizomycotina</taxon>
        <taxon>Dothideomycetes</taxon>
        <taxon>Pleosporomycetidae</taxon>
        <taxon>Pleosporales</taxon>
        <taxon>Massarineae</taxon>
        <taxon>Didymosphaeriaceae</taxon>
        <taxon>Karstenula</taxon>
    </lineage>
</organism>
<feature type="compositionally biased region" description="Basic and acidic residues" evidence="1">
    <location>
        <begin position="156"/>
        <end position="167"/>
    </location>
</feature>
<evidence type="ECO:0000313" key="3">
    <source>
        <dbReference type="Proteomes" id="UP000799764"/>
    </source>
</evidence>
<evidence type="ECO:0008006" key="4">
    <source>
        <dbReference type="Google" id="ProtNLM"/>
    </source>
</evidence>